<dbReference type="GO" id="GO:0005886">
    <property type="term" value="C:plasma membrane"/>
    <property type="evidence" value="ECO:0007669"/>
    <property type="project" value="InterPro"/>
</dbReference>
<dbReference type="AlphaFoldDB" id="A0A7S3PS65"/>
<organism evidence="1">
    <name type="scientific">Aplanochytrium stocchinoi</name>
    <dbReference type="NCBI Taxonomy" id="215587"/>
    <lineage>
        <taxon>Eukaryota</taxon>
        <taxon>Sar</taxon>
        <taxon>Stramenopiles</taxon>
        <taxon>Bigyra</taxon>
        <taxon>Labyrinthulomycetes</taxon>
        <taxon>Thraustochytrida</taxon>
        <taxon>Thraustochytriidae</taxon>
        <taxon>Aplanochytrium</taxon>
    </lineage>
</organism>
<protein>
    <recommendedName>
        <fullName evidence="2">Plasminogen receptor (KT)</fullName>
    </recommendedName>
</protein>
<evidence type="ECO:0008006" key="2">
    <source>
        <dbReference type="Google" id="ProtNLM"/>
    </source>
</evidence>
<dbReference type="PANTHER" id="PTHR13411:SF6">
    <property type="entry name" value="PLASMINOGEN RECEPTOR (KT)"/>
    <property type="match status" value="1"/>
</dbReference>
<evidence type="ECO:0000313" key="1">
    <source>
        <dbReference type="EMBL" id="CAE0448681.1"/>
    </source>
</evidence>
<dbReference type="InterPro" id="IPR019319">
    <property type="entry name" value="Plg-R(KT)"/>
</dbReference>
<accession>A0A7S3PS65</accession>
<reference evidence="1" key="1">
    <citation type="submission" date="2021-01" db="EMBL/GenBank/DDBJ databases">
        <authorList>
            <person name="Corre E."/>
            <person name="Pelletier E."/>
            <person name="Niang G."/>
            <person name="Scheremetjew M."/>
            <person name="Finn R."/>
            <person name="Kale V."/>
            <person name="Holt S."/>
            <person name="Cochrane G."/>
            <person name="Meng A."/>
            <person name="Brown T."/>
            <person name="Cohen L."/>
        </authorList>
    </citation>
    <scope>NUCLEOTIDE SEQUENCE</scope>
    <source>
        <strain evidence="1">GSBS06</strain>
    </source>
</reference>
<dbReference type="Pfam" id="PF10166">
    <property type="entry name" value="DUF2368"/>
    <property type="match status" value="1"/>
</dbReference>
<dbReference type="EMBL" id="HBIN01025550">
    <property type="protein sequence ID" value="CAE0448681.1"/>
    <property type="molecule type" value="Transcribed_RNA"/>
</dbReference>
<sequence>MGSVVSSTVEEKVNEFKEMQMRQAALQREVMMAVNTAQARDRIQWGAGVYSFLFLGASANLAKHGSVPTVMKAPLVVGGIGLAFMTDMAYGTKLQRVIREAEYILEHERERLVPPRQVPFYSLYEEEAAAQDPSVKRVGSYWPSFMGMSNTPESSTK</sequence>
<dbReference type="PANTHER" id="PTHR13411">
    <property type="entry name" value="PLASMINOGEN RECEPTOR (KT)"/>
    <property type="match status" value="1"/>
</dbReference>
<name>A0A7S3PS65_9STRA</name>
<proteinExistence type="predicted"/>
<gene>
    <name evidence="1" type="ORF">ASTO00021_LOCUS18648</name>
</gene>